<proteinExistence type="predicted"/>
<evidence type="ECO:0000313" key="2">
    <source>
        <dbReference type="Proteomes" id="UP000256326"/>
    </source>
</evidence>
<name>A0A3D9CQT1_9FLAO</name>
<dbReference type="Proteomes" id="UP000256326">
    <property type="component" value="Unassembled WGS sequence"/>
</dbReference>
<gene>
    <name evidence="1" type="ORF">DRF58_14575</name>
</gene>
<sequence>MQFLFLFSCQSDEELQRQSNSKYEGDYIGSYEGNDKGEFSFKITDAGNIVGDLKYNNSTTNEEFLGYVQSTGTLSANTRSGFVFNGQITNFDNSTGKWTKNSESGTLSGTFRLQKK</sequence>
<comment type="caution">
    <text evidence="1">The sequence shown here is derived from an EMBL/GenBank/DDBJ whole genome shotgun (WGS) entry which is preliminary data.</text>
</comment>
<keyword evidence="2" id="KW-1185">Reference proteome</keyword>
<accession>A0A3D9CQT1</accession>
<dbReference type="AlphaFoldDB" id="A0A3D9CQT1"/>
<organism evidence="1 2">
    <name type="scientific">Epilithonimonas hispanica</name>
    <dbReference type="NCBI Taxonomy" id="358687"/>
    <lineage>
        <taxon>Bacteria</taxon>
        <taxon>Pseudomonadati</taxon>
        <taxon>Bacteroidota</taxon>
        <taxon>Flavobacteriia</taxon>
        <taxon>Flavobacteriales</taxon>
        <taxon>Weeksellaceae</taxon>
        <taxon>Chryseobacterium group</taxon>
        <taxon>Epilithonimonas</taxon>
    </lineage>
</organism>
<reference evidence="1 2" key="1">
    <citation type="journal article" date="2006" name="Int. J. Syst. Evol. Microbiol.">
        <title>Chryseobacterium hispanicum sp. nov., isolated from the drinking water distribution system of Sevilla, Spain.</title>
        <authorList>
            <person name="Gallego V."/>
            <person name="Garcia M.T."/>
            <person name="Ventosa A."/>
        </authorList>
    </citation>
    <scope>NUCLEOTIDE SEQUENCE [LARGE SCALE GENOMIC DNA]</scope>
    <source>
        <strain evidence="1 2">KCTC 22104</strain>
    </source>
</reference>
<dbReference type="EMBL" id="QNUG01000038">
    <property type="protein sequence ID" value="REC68120.1"/>
    <property type="molecule type" value="Genomic_DNA"/>
</dbReference>
<evidence type="ECO:0000313" key="1">
    <source>
        <dbReference type="EMBL" id="REC68120.1"/>
    </source>
</evidence>
<protein>
    <submittedName>
        <fullName evidence="1">Uncharacterized protein</fullName>
    </submittedName>
</protein>